<dbReference type="VEuPathDB" id="VectorBase:HLOH_040344"/>
<protein>
    <submittedName>
        <fullName evidence="2">Uncharacterized protein</fullName>
    </submittedName>
</protein>
<reference evidence="2 3" key="1">
    <citation type="journal article" date="2020" name="Cell">
        <title>Large-Scale Comparative Analyses of Tick Genomes Elucidate Their Genetic Diversity and Vector Capacities.</title>
        <authorList>
            <consortium name="Tick Genome and Microbiome Consortium (TIGMIC)"/>
            <person name="Jia N."/>
            <person name="Wang J."/>
            <person name="Shi W."/>
            <person name="Du L."/>
            <person name="Sun Y."/>
            <person name="Zhan W."/>
            <person name="Jiang J.F."/>
            <person name="Wang Q."/>
            <person name="Zhang B."/>
            <person name="Ji P."/>
            <person name="Bell-Sakyi L."/>
            <person name="Cui X.M."/>
            <person name="Yuan T.T."/>
            <person name="Jiang B.G."/>
            <person name="Yang W.F."/>
            <person name="Lam T.T."/>
            <person name="Chang Q.C."/>
            <person name="Ding S.J."/>
            <person name="Wang X.J."/>
            <person name="Zhu J.G."/>
            <person name="Ruan X.D."/>
            <person name="Zhao L."/>
            <person name="Wei J.T."/>
            <person name="Ye R.Z."/>
            <person name="Que T.C."/>
            <person name="Du C.H."/>
            <person name="Zhou Y.H."/>
            <person name="Cheng J.X."/>
            <person name="Dai P.F."/>
            <person name="Guo W.B."/>
            <person name="Han X.H."/>
            <person name="Huang E.J."/>
            <person name="Li L.F."/>
            <person name="Wei W."/>
            <person name="Gao Y.C."/>
            <person name="Liu J.Z."/>
            <person name="Shao H.Z."/>
            <person name="Wang X."/>
            <person name="Wang C.C."/>
            <person name="Yang T.C."/>
            <person name="Huo Q.B."/>
            <person name="Li W."/>
            <person name="Chen H.Y."/>
            <person name="Chen S.E."/>
            <person name="Zhou L.G."/>
            <person name="Ni X.B."/>
            <person name="Tian J.H."/>
            <person name="Sheng Y."/>
            <person name="Liu T."/>
            <person name="Pan Y.S."/>
            <person name="Xia L.Y."/>
            <person name="Li J."/>
            <person name="Zhao F."/>
            <person name="Cao W.C."/>
        </authorList>
    </citation>
    <scope>NUCLEOTIDE SEQUENCE [LARGE SCALE GENOMIC DNA]</scope>
    <source>
        <strain evidence="2">HaeL-2018</strain>
    </source>
</reference>
<dbReference type="AlphaFoldDB" id="A0A9J6GQ61"/>
<evidence type="ECO:0000313" key="3">
    <source>
        <dbReference type="Proteomes" id="UP000821853"/>
    </source>
</evidence>
<proteinExistence type="predicted"/>
<sequence>MRAASAYIGKWRPPKKQEKKRQRRCSKAASFARFWQSLSTLGPWPKNVPSSSDLANRLINARLCRKTEEPESVATCRRGFSPTMRRFGAPVIDGCVISDVRWCLRGALFQRSRVCSSSSAQLKPGVPDNFLCAPITRKRSENCCSRGAASLLACLRTPDPWHAARTSASPSTVAHPPGRLHAPGNLLLVSMDGKQEQRGRGCGGAPRKWWHPGGVVERAGVRERRLQSRPGDLATEIASSHGPTPPSS</sequence>
<organism evidence="2 3">
    <name type="scientific">Haemaphysalis longicornis</name>
    <name type="common">Bush tick</name>
    <dbReference type="NCBI Taxonomy" id="44386"/>
    <lineage>
        <taxon>Eukaryota</taxon>
        <taxon>Metazoa</taxon>
        <taxon>Ecdysozoa</taxon>
        <taxon>Arthropoda</taxon>
        <taxon>Chelicerata</taxon>
        <taxon>Arachnida</taxon>
        <taxon>Acari</taxon>
        <taxon>Parasitiformes</taxon>
        <taxon>Ixodida</taxon>
        <taxon>Ixodoidea</taxon>
        <taxon>Ixodidae</taxon>
        <taxon>Haemaphysalinae</taxon>
        <taxon>Haemaphysalis</taxon>
    </lineage>
</organism>
<evidence type="ECO:0000313" key="2">
    <source>
        <dbReference type="EMBL" id="KAH9377394.1"/>
    </source>
</evidence>
<dbReference type="Proteomes" id="UP000821853">
    <property type="component" value="Unassembled WGS sequence"/>
</dbReference>
<dbReference type="EMBL" id="JABSTR010000008">
    <property type="protein sequence ID" value="KAH9377394.1"/>
    <property type="molecule type" value="Genomic_DNA"/>
</dbReference>
<feature type="region of interest" description="Disordered" evidence="1">
    <location>
        <begin position="1"/>
        <end position="22"/>
    </location>
</feature>
<feature type="region of interest" description="Disordered" evidence="1">
    <location>
        <begin position="221"/>
        <end position="248"/>
    </location>
</feature>
<feature type="compositionally biased region" description="Basic residues" evidence="1">
    <location>
        <begin position="12"/>
        <end position="22"/>
    </location>
</feature>
<gene>
    <name evidence="2" type="ORF">HPB48_008598</name>
</gene>
<name>A0A9J6GQ61_HAELO</name>
<accession>A0A9J6GQ61</accession>
<comment type="caution">
    <text evidence="2">The sequence shown here is derived from an EMBL/GenBank/DDBJ whole genome shotgun (WGS) entry which is preliminary data.</text>
</comment>
<keyword evidence="3" id="KW-1185">Reference proteome</keyword>
<evidence type="ECO:0000256" key="1">
    <source>
        <dbReference type="SAM" id="MobiDB-lite"/>
    </source>
</evidence>